<protein>
    <submittedName>
        <fullName evidence="1">Uncharacterized protein</fullName>
    </submittedName>
</protein>
<organism evidence="1 2">
    <name type="scientific">Ramlibacter alkalitolerans</name>
    <dbReference type="NCBI Taxonomy" id="2039631"/>
    <lineage>
        <taxon>Bacteria</taxon>
        <taxon>Pseudomonadati</taxon>
        <taxon>Pseudomonadota</taxon>
        <taxon>Betaproteobacteria</taxon>
        <taxon>Burkholderiales</taxon>
        <taxon>Comamonadaceae</taxon>
        <taxon>Ramlibacter</taxon>
    </lineage>
</organism>
<evidence type="ECO:0000313" key="2">
    <source>
        <dbReference type="Proteomes" id="UP000622707"/>
    </source>
</evidence>
<sequence>MALTMTRTRTQTALNKLAGSLAEVNGELAFLDSLQRLRKDRQAAAAVRREELLRLREALCTVIRRYDPELNPEDIGATYAWMRAYGRKATAGTVGRYFGSMTPSVLQAASAEKRNPKGSTDGVYLCLTDRVRPMS</sequence>
<dbReference type="Proteomes" id="UP000622707">
    <property type="component" value="Unassembled WGS sequence"/>
</dbReference>
<proteinExistence type="predicted"/>
<evidence type="ECO:0000313" key="1">
    <source>
        <dbReference type="EMBL" id="MBL0428730.1"/>
    </source>
</evidence>
<keyword evidence="2" id="KW-1185">Reference proteome</keyword>
<reference evidence="1 2" key="1">
    <citation type="journal article" date="2017" name="Int. J. Syst. Evol. Microbiol.">
        <title>Ramlibacter alkalitolerans sp. nov., alkali-tolerant bacterium isolated from soil of ginseng.</title>
        <authorList>
            <person name="Lee D.H."/>
            <person name="Cha C.J."/>
        </authorList>
    </citation>
    <scope>NUCLEOTIDE SEQUENCE [LARGE SCALE GENOMIC DNA]</scope>
    <source>
        <strain evidence="1 2">KACC 19305</strain>
    </source>
</reference>
<dbReference type="EMBL" id="JAEQND010000022">
    <property type="protein sequence ID" value="MBL0428730.1"/>
    <property type="molecule type" value="Genomic_DNA"/>
</dbReference>
<comment type="caution">
    <text evidence="1">The sequence shown here is derived from an EMBL/GenBank/DDBJ whole genome shotgun (WGS) entry which is preliminary data.</text>
</comment>
<dbReference type="RefSeq" id="WP_201693370.1">
    <property type="nucleotide sequence ID" value="NZ_JAEQND010000022.1"/>
</dbReference>
<gene>
    <name evidence="1" type="ORF">JI746_26740</name>
</gene>
<name>A0ABS1JZY6_9BURK</name>
<accession>A0ABS1JZY6</accession>